<name>A0A1H6EUI7_9ACTN</name>
<keyword evidence="6" id="KW-0808">Transferase</keyword>
<evidence type="ECO:0000313" key="6">
    <source>
        <dbReference type="EMBL" id="SEH00716.1"/>
    </source>
</evidence>
<dbReference type="PANTHER" id="PTHR30519">
    <property type="entry name" value="5-METHYLTETRAHYDROPTEROYLTRIGLUTAMATE--HOMOCYSTEINE METHYLTRANSFERASE"/>
    <property type="match status" value="1"/>
</dbReference>
<dbReference type="RefSeq" id="WP_103961848.1">
    <property type="nucleotide sequence ID" value="NZ_FNVT01000017.1"/>
</dbReference>
<organism evidence="6 7">
    <name type="scientific">Nonomuraea solani</name>
    <dbReference type="NCBI Taxonomy" id="1144553"/>
    <lineage>
        <taxon>Bacteria</taxon>
        <taxon>Bacillati</taxon>
        <taxon>Actinomycetota</taxon>
        <taxon>Actinomycetes</taxon>
        <taxon>Streptosporangiales</taxon>
        <taxon>Streptosporangiaceae</taxon>
        <taxon>Nonomuraea</taxon>
    </lineage>
</organism>
<dbReference type="InterPro" id="IPR002629">
    <property type="entry name" value="Met_Synth_C/arc"/>
</dbReference>
<dbReference type="GO" id="GO:0032259">
    <property type="term" value="P:methylation"/>
    <property type="evidence" value="ECO:0007669"/>
    <property type="project" value="UniProtKB-KW"/>
</dbReference>
<gene>
    <name evidence="6" type="ORF">SAMN05444920_117147</name>
</gene>
<comment type="cofactor">
    <cofactor evidence="1">
        <name>Zn(2+)</name>
        <dbReference type="ChEBI" id="CHEBI:29105"/>
    </cofactor>
</comment>
<sequence length="347" mass="37797">MISLPPLPTSLVGSYAQPDWLIDRAKLAGRFPPRVRAKELWRVPPDLLAQAQDDATELAIRAQERAGLDIVTDGEMRRESYSNHFATALDGIDLDHPGTALDRSGHPNPVPRITGPIRRPRPVEVDDLLFLRARTERVIKMTVPGPFTMSLQAQNDHYPDAEAAAMDYAAAVNAEIRDLFAAGADIVQIDEPYMQARPDAARAYGLAALNAALDGVTGTTAVHICFGYAAIIHERPEAYSFLPELAGCPVRQVSIETAQSGLDLGVLSDLKDKTIILGVIDLSTPDVEPVEVVAGRVRRAFDRVPPERVVIAPDCGMKYLPRASAEGKMRAMAGAARLLREELGSWR</sequence>
<evidence type="ECO:0000256" key="3">
    <source>
        <dbReference type="ARBA" id="ARBA00022833"/>
    </source>
</evidence>
<protein>
    <submittedName>
        <fullName evidence="6">5-methyltetrahydropteroyltriglutamate--homocysteine methyltransferase</fullName>
    </submittedName>
</protein>
<dbReference type="OrthoDB" id="244285at2"/>
<dbReference type="CDD" id="cd03311">
    <property type="entry name" value="CIMS_C_terminal_like"/>
    <property type="match status" value="1"/>
</dbReference>
<reference evidence="6 7" key="1">
    <citation type="submission" date="2016-10" db="EMBL/GenBank/DDBJ databases">
        <authorList>
            <person name="de Groot N.N."/>
        </authorList>
    </citation>
    <scope>NUCLEOTIDE SEQUENCE [LARGE SCALE GENOMIC DNA]</scope>
    <source>
        <strain evidence="6 7">CGMCC 4.7037</strain>
    </source>
</reference>
<dbReference type="AlphaFoldDB" id="A0A1H6EUI7"/>
<evidence type="ECO:0000259" key="5">
    <source>
        <dbReference type="Pfam" id="PF01717"/>
    </source>
</evidence>
<dbReference type="GO" id="GO:0003871">
    <property type="term" value="F:5-methyltetrahydropteroyltriglutamate-homocysteine S-methyltransferase activity"/>
    <property type="evidence" value="ECO:0007669"/>
    <property type="project" value="InterPro"/>
</dbReference>
<evidence type="ECO:0000256" key="4">
    <source>
        <dbReference type="SAM" id="MobiDB-lite"/>
    </source>
</evidence>
<evidence type="ECO:0000256" key="1">
    <source>
        <dbReference type="ARBA" id="ARBA00001947"/>
    </source>
</evidence>
<dbReference type="SUPFAM" id="SSF51726">
    <property type="entry name" value="UROD/MetE-like"/>
    <property type="match status" value="1"/>
</dbReference>
<keyword evidence="6" id="KW-0489">Methyltransferase</keyword>
<evidence type="ECO:0000256" key="2">
    <source>
        <dbReference type="ARBA" id="ARBA00022723"/>
    </source>
</evidence>
<dbReference type="GO" id="GO:0008270">
    <property type="term" value="F:zinc ion binding"/>
    <property type="evidence" value="ECO:0007669"/>
    <property type="project" value="InterPro"/>
</dbReference>
<dbReference type="Gene3D" id="3.20.20.210">
    <property type="match status" value="1"/>
</dbReference>
<dbReference type="Pfam" id="PF01717">
    <property type="entry name" value="Meth_synt_2"/>
    <property type="match status" value="1"/>
</dbReference>
<feature type="domain" description="Cobalamin-independent methionine synthase MetE C-terminal/archaeal" evidence="5">
    <location>
        <begin position="51"/>
        <end position="337"/>
    </location>
</feature>
<feature type="region of interest" description="Disordered" evidence="4">
    <location>
        <begin position="97"/>
        <end position="118"/>
    </location>
</feature>
<proteinExistence type="predicted"/>
<keyword evidence="3" id="KW-0862">Zinc</keyword>
<dbReference type="Proteomes" id="UP000236732">
    <property type="component" value="Unassembled WGS sequence"/>
</dbReference>
<dbReference type="InterPro" id="IPR038071">
    <property type="entry name" value="UROD/MetE-like_sf"/>
</dbReference>
<dbReference type="GO" id="GO:0009086">
    <property type="term" value="P:methionine biosynthetic process"/>
    <property type="evidence" value="ECO:0007669"/>
    <property type="project" value="InterPro"/>
</dbReference>
<keyword evidence="7" id="KW-1185">Reference proteome</keyword>
<keyword evidence="2" id="KW-0479">Metal-binding</keyword>
<accession>A0A1H6EUI7</accession>
<evidence type="ECO:0000313" key="7">
    <source>
        <dbReference type="Proteomes" id="UP000236732"/>
    </source>
</evidence>
<dbReference type="EMBL" id="FNVT01000017">
    <property type="protein sequence ID" value="SEH00716.1"/>
    <property type="molecule type" value="Genomic_DNA"/>
</dbReference>